<keyword evidence="11" id="KW-1185">Reference proteome</keyword>
<comment type="caution">
    <text evidence="10">The sequence shown here is derived from an EMBL/GenBank/DDBJ whole genome shotgun (WGS) entry which is preliminary data.</text>
</comment>
<keyword evidence="4 7" id="KW-1133">Transmembrane helix</keyword>
<dbReference type="NCBIfam" id="TIGR03434">
    <property type="entry name" value="ADOP"/>
    <property type="match status" value="1"/>
</dbReference>
<feature type="transmembrane region" description="Helical" evidence="7">
    <location>
        <begin position="509"/>
        <end position="529"/>
    </location>
</feature>
<proteinExistence type="inferred from homology"/>
<dbReference type="GO" id="GO:0005886">
    <property type="term" value="C:plasma membrane"/>
    <property type="evidence" value="ECO:0007669"/>
    <property type="project" value="UniProtKB-SubCell"/>
</dbReference>
<evidence type="ECO:0000259" key="9">
    <source>
        <dbReference type="Pfam" id="PF12704"/>
    </source>
</evidence>
<feature type="transmembrane region" description="Helical" evidence="7">
    <location>
        <begin position="416"/>
        <end position="438"/>
    </location>
</feature>
<feature type="transmembrane region" description="Helical" evidence="7">
    <location>
        <begin position="458"/>
        <end position="479"/>
    </location>
</feature>
<dbReference type="Pfam" id="PF12704">
    <property type="entry name" value="MacB_PCD"/>
    <property type="match status" value="2"/>
</dbReference>
<feature type="transmembrane region" description="Helical" evidence="7">
    <location>
        <begin position="765"/>
        <end position="793"/>
    </location>
</feature>
<keyword evidence="3 7" id="KW-0812">Transmembrane</keyword>
<gene>
    <name evidence="10" type="ORF">EDE15_2349</name>
</gene>
<organism evidence="10 11">
    <name type="scientific">Edaphobacter aggregans</name>
    <dbReference type="NCBI Taxonomy" id="570835"/>
    <lineage>
        <taxon>Bacteria</taxon>
        <taxon>Pseudomonadati</taxon>
        <taxon>Acidobacteriota</taxon>
        <taxon>Terriglobia</taxon>
        <taxon>Terriglobales</taxon>
        <taxon>Acidobacteriaceae</taxon>
        <taxon>Edaphobacter</taxon>
    </lineage>
</organism>
<reference evidence="10 11" key="1">
    <citation type="submission" date="2018-12" db="EMBL/GenBank/DDBJ databases">
        <title>Sequencing of bacterial isolates from soil warming experiment in Harvard Forest, Massachusetts, USA.</title>
        <authorList>
            <person name="Deangelis K."/>
        </authorList>
    </citation>
    <scope>NUCLEOTIDE SEQUENCE [LARGE SCALE GENOMIC DNA]</scope>
    <source>
        <strain evidence="10 11">EB153</strain>
    </source>
</reference>
<dbReference type="PANTHER" id="PTHR30572:SF4">
    <property type="entry name" value="ABC TRANSPORTER PERMEASE YTRF"/>
    <property type="match status" value="1"/>
</dbReference>
<dbReference type="InterPro" id="IPR050250">
    <property type="entry name" value="Macrolide_Exporter_MacB"/>
</dbReference>
<keyword evidence="2" id="KW-1003">Cell membrane</keyword>
<evidence type="ECO:0000256" key="3">
    <source>
        <dbReference type="ARBA" id="ARBA00022692"/>
    </source>
</evidence>
<protein>
    <submittedName>
        <fullName evidence="10">Putative permease</fullName>
    </submittedName>
</protein>
<comment type="similarity">
    <text evidence="6">Belongs to the ABC-4 integral membrane protein family.</text>
</comment>
<comment type="subcellular location">
    <subcellularLocation>
        <location evidence="1">Cell membrane</location>
        <topology evidence="1">Multi-pass membrane protein</topology>
    </subcellularLocation>
</comment>
<feature type="domain" description="ABC3 transporter permease C-terminal" evidence="8">
    <location>
        <begin position="772"/>
        <end position="885"/>
    </location>
</feature>
<name>A0A428MIS6_9BACT</name>
<evidence type="ECO:0000256" key="2">
    <source>
        <dbReference type="ARBA" id="ARBA00022475"/>
    </source>
</evidence>
<evidence type="ECO:0000256" key="5">
    <source>
        <dbReference type="ARBA" id="ARBA00023136"/>
    </source>
</evidence>
<feature type="transmembrane region" description="Helical" evidence="7">
    <location>
        <begin position="858"/>
        <end position="878"/>
    </location>
</feature>
<feature type="transmembrane region" description="Helical" evidence="7">
    <location>
        <begin position="813"/>
        <end position="838"/>
    </location>
</feature>
<evidence type="ECO:0000256" key="7">
    <source>
        <dbReference type="SAM" id="Phobius"/>
    </source>
</evidence>
<feature type="domain" description="ABC3 transporter permease C-terminal" evidence="8">
    <location>
        <begin position="367"/>
        <end position="486"/>
    </location>
</feature>
<evidence type="ECO:0000256" key="4">
    <source>
        <dbReference type="ARBA" id="ARBA00022989"/>
    </source>
</evidence>
<feature type="transmembrane region" description="Helical" evidence="7">
    <location>
        <begin position="361"/>
        <end position="384"/>
    </location>
</feature>
<keyword evidence="5 7" id="KW-0472">Membrane</keyword>
<dbReference type="InterPro" id="IPR047928">
    <property type="entry name" value="Perm_prefix_1"/>
</dbReference>
<evidence type="ECO:0000313" key="11">
    <source>
        <dbReference type="Proteomes" id="UP000269669"/>
    </source>
</evidence>
<dbReference type="InterPro" id="IPR017800">
    <property type="entry name" value="ADOP"/>
</dbReference>
<dbReference type="InterPro" id="IPR025857">
    <property type="entry name" value="MacB_PCD"/>
</dbReference>
<feature type="transmembrane region" description="Helical" evidence="7">
    <location>
        <begin position="91"/>
        <end position="114"/>
    </location>
</feature>
<dbReference type="NCBIfam" id="NF038403">
    <property type="entry name" value="perm_prefix_1"/>
    <property type="match status" value="1"/>
</dbReference>
<dbReference type="RefSeq" id="WP_125485387.1">
    <property type="nucleotide sequence ID" value="NZ_RSDW01000001.1"/>
</dbReference>
<dbReference type="GO" id="GO:0022857">
    <property type="term" value="F:transmembrane transporter activity"/>
    <property type="evidence" value="ECO:0007669"/>
    <property type="project" value="TreeGrafter"/>
</dbReference>
<dbReference type="InterPro" id="IPR003838">
    <property type="entry name" value="ABC3_permease_C"/>
</dbReference>
<evidence type="ECO:0000256" key="1">
    <source>
        <dbReference type="ARBA" id="ARBA00004651"/>
    </source>
</evidence>
<evidence type="ECO:0000256" key="6">
    <source>
        <dbReference type="ARBA" id="ARBA00038076"/>
    </source>
</evidence>
<dbReference type="AlphaFoldDB" id="A0A428MIS6"/>
<dbReference type="PANTHER" id="PTHR30572">
    <property type="entry name" value="MEMBRANE COMPONENT OF TRANSPORTER-RELATED"/>
    <property type="match status" value="1"/>
</dbReference>
<dbReference type="EMBL" id="RSDW01000001">
    <property type="protein sequence ID" value="RSL16824.1"/>
    <property type="molecule type" value="Genomic_DNA"/>
</dbReference>
<dbReference type="Pfam" id="PF02687">
    <property type="entry name" value="FtsX"/>
    <property type="match status" value="2"/>
</dbReference>
<evidence type="ECO:0000259" key="8">
    <source>
        <dbReference type="Pfam" id="PF02687"/>
    </source>
</evidence>
<accession>A0A428MIS6</accession>
<feature type="domain" description="MacB-like periplasmic core" evidence="9">
    <location>
        <begin position="515"/>
        <end position="735"/>
    </location>
</feature>
<sequence length="892" mass="97399">MRLLSRLWALTRRSSIDRDIEEEMQAHMAMRTEDNIAAGMSEENARRDARLRFGNPVAAKEHVEGIDLALGVESLWRDIRYAIRGYRKSPLFAAVAIITLALGIGANTAIFQLLDAVRLRSLPIQRPHELVDLRIVGGNQGFGVSDSQYSQLTRPLWQEIQRHHDPLSGVFAWRTNQQILGSISDGRRIQTINVTGDFFSVLGIQPLQGRLIGPEDEAAACTAPRGVVSYPYWQSQMGGRPITPGTTILIDNLQAEIIGVAPPEFFGLAVGESFDMAFPLCTPRTISREFFDVSVMGRLKPDWTLDRASAYFGSISKGMFEAALPTGYSSKSTEQFKNFRLGAYSASSGVSNLRQDYDKSLWILLAITGLVLLIACANLANLMLARASSRQREVAVCMALGASRGRVLRQLLIESSLLAVTGAVLGIALAQAFSRVLLLAFANGKDSIHLSIETDWRVLLFAATVASLTCAIFGTLPAFRMSKSDPITALKTGDGRTSGSRERFSVQRLMVVTQISVSMVLLVGALLFVRSFRNLMTLNPGMRESGITVGTFGFPLSHVDPAHYEEFKRRLLNEVHSVPGVTNATTTTMIPLLGGSWGHRVNVGSMEGPSQFTWVSPGYFQTFDIPLIAGRSFNENDTDTSPHVAIVNQTFVRTYLNDVNPIGQTLRTQAEPKYPSTLFEIVGVVHDTKYNELRGDTPPMAFAPATQFPLTAQGPWTVVIIASNLPSATITEAIKRKIGDTHPEIRVNFFDFQQSIHDRLLRERLMAILSSFFGALAALLVMVGLYGIISYLVTRRRNEIGIRIALGATRSQIIGLVMRDAASMLAIGALIGTTLSLLAGRGAGSILFGLKPYDPATLAFAAAFLAVIAALASFLPAFRAAQLNPTTALRCE</sequence>
<dbReference type="OrthoDB" id="105192at2"/>
<dbReference type="Proteomes" id="UP000269669">
    <property type="component" value="Unassembled WGS sequence"/>
</dbReference>
<evidence type="ECO:0000313" key="10">
    <source>
        <dbReference type="EMBL" id="RSL16824.1"/>
    </source>
</evidence>
<feature type="domain" description="MacB-like periplasmic core" evidence="9">
    <location>
        <begin position="94"/>
        <end position="310"/>
    </location>
</feature>